<proteinExistence type="predicted"/>
<dbReference type="InterPro" id="IPR027417">
    <property type="entry name" value="P-loop_NTPase"/>
</dbReference>
<evidence type="ECO:0000256" key="5">
    <source>
        <dbReference type="PIRSR" id="PIRSR637359-3"/>
    </source>
</evidence>
<dbReference type="EC" id="2.8.2.23" evidence="7"/>
<accession>A0A812BZS6</accession>
<keyword evidence="8" id="KW-1185">Reference proteome</keyword>
<dbReference type="EMBL" id="CAHIKZ030000977">
    <property type="protein sequence ID" value="CAE1247659.1"/>
    <property type="molecule type" value="Genomic_DNA"/>
</dbReference>
<keyword evidence="2" id="KW-0325">Glycoprotein</keyword>
<dbReference type="AlphaFoldDB" id="A0A812BZS6"/>
<dbReference type="GO" id="GO:0008467">
    <property type="term" value="F:[heparan sulfate]-glucosamine 3-sulfotransferase activity"/>
    <property type="evidence" value="ECO:0007669"/>
    <property type="project" value="UniProtKB-EC"/>
</dbReference>
<feature type="binding site" evidence="4">
    <location>
        <position position="216"/>
    </location>
    <ligand>
        <name>3'-phosphoadenylyl sulfate</name>
        <dbReference type="ChEBI" id="CHEBI:58339"/>
    </ligand>
</feature>
<evidence type="ECO:0000256" key="3">
    <source>
        <dbReference type="PIRSR" id="PIRSR637359-1"/>
    </source>
</evidence>
<dbReference type="PANTHER" id="PTHR10605">
    <property type="entry name" value="HEPARAN SULFATE SULFOTRANSFERASE"/>
    <property type="match status" value="1"/>
</dbReference>
<dbReference type="Proteomes" id="UP000597762">
    <property type="component" value="Unassembled WGS sequence"/>
</dbReference>
<dbReference type="InterPro" id="IPR037359">
    <property type="entry name" value="NST/OST"/>
</dbReference>
<evidence type="ECO:0000313" key="7">
    <source>
        <dbReference type="EMBL" id="CAE1247659.1"/>
    </source>
</evidence>
<evidence type="ECO:0000313" key="8">
    <source>
        <dbReference type="Proteomes" id="UP000597762"/>
    </source>
</evidence>
<feature type="domain" description="Sulfotransferase" evidence="6">
    <location>
        <begin position="16"/>
        <end position="251"/>
    </location>
</feature>
<evidence type="ECO:0000259" key="6">
    <source>
        <dbReference type="Pfam" id="PF00685"/>
    </source>
</evidence>
<keyword evidence="1 7" id="KW-0808">Transferase</keyword>
<dbReference type="InterPro" id="IPR000863">
    <property type="entry name" value="Sulfotransferase_dom"/>
</dbReference>
<dbReference type="Pfam" id="PF00685">
    <property type="entry name" value="Sulfotransfer_1"/>
    <property type="match status" value="1"/>
</dbReference>
<dbReference type="Gene3D" id="3.40.50.300">
    <property type="entry name" value="P-loop containing nucleotide triphosphate hydrolases"/>
    <property type="match status" value="1"/>
</dbReference>
<dbReference type="SUPFAM" id="SSF52540">
    <property type="entry name" value="P-loop containing nucleoside triphosphate hydrolases"/>
    <property type="match status" value="1"/>
</dbReference>
<organism evidence="7 8">
    <name type="scientific">Acanthosepion pharaonis</name>
    <name type="common">Pharaoh cuttlefish</name>
    <name type="synonym">Sepia pharaonis</name>
    <dbReference type="NCBI Taxonomy" id="158019"/>
    <lineage>
        <taxon>Eukaryota</taxon>
        <taxon>Metazoa</taxon>
        <taxon>Spiralia</taxon>
        <taxon>Lophotrochozoa</taxon>
        <taxon>Mollusca</taxon>
        <taxon>Cephalopoda</taxon>
        <taxon>Coleoidea</taxon>
        <taxon>Decapodiformes</taxon>
        <taxon>Sepiida</taxon>
        <taxon>Sepiina</taxon>
        <taxon>Sepiidae</taxon>
        <taxon>Acanthosepion</taxon>
    </lineage>
</organism>
<protein>
    <submittedName>
        <fullName evidence="7">HS3ST5</fullName>
        <ecNumber evidence="7">2.8.2.23</ecNumber>
    </submittedName>
</protein>
<sequence length="268" mass="31562">MQPYRNCDVKRRLPGCIIIGTPKSGTKALIEFIGAHPDVEIAQGEAKFFNRNDNYYKGYQHYLKKMPLSCPDQITLEKSPEYFYSRVAPYRIHKMNHSIKLIIIVKDPVQRAISDYIHRRTTFSGRKETNYTFEELVYDNSTKKLRTQYLPVIRSIYYRYILNWLTYFSPNQIHVADGNNLIVEPQDELSKVQDFLGLERLITKDSFVYNSTKGYYCLWTHSSTQCLAPCKGHKNHSVSPELVNKLNLYFKPYNELFFNIINKRLSWS</sequence>
<dbReference type="OrthoDB" id="16988at2759"/>
<evidence type="ECO:0000256" key="2">
    <source>
        <dbReference type="ARBA" id="ARBA00023180"/>
    </source>
</evidence>
<gene>
    <name evidence="7" type="ORF">SPHA_25774</name>
</gene>
<comment type="caution">
    <text evidence="7">The sequence shown here is derived from an EMBL/GenBank/DDBJ whole genome shotgun (WGS) entry which is preliminary data.</text>
</comment>
<evidence type="ECO:0000256" key="1">
    <source>
        <dbReference type="ARBA" id="ARBA00022679"/>
    </source>
</evidence>
<feature type="binding site" evidence="4">
    <location>
        <position position="114"/>
    </location>
    <ligand>
        <name>3'-phosphoadenylyl sulfate</name>
        <dbReference type="ChEBI" id="CHEBI:58339"/>
    </ligand>
</feature>
<feature type="active site" description="For sulfotransferase activity" evidence="3">
    <location>
        <position position="23"/>
    </location>
</feature>
<feature type="disulfide bond" evidence="5">
    <location>
        <begin position="217"/>
        <end position="226"/>
    </location>
</feature>
<keyword evidence="5" id="KW-1015">Disulfide bond</keyword>
<dbReference type="PANTHER" id="PTHR10605:SF65">
    <property type="entry name" value="GH20068P"/>
    <property type="match status" value="1"/>
</dbReference>
<reference evidence="7" key="1">
    <citation type="submission" date="2021-01" db="EMBL/GenBank/DDBJ databases">
        <authorList>
            <person name="Li R."/>
            <person name="Bekaert M."/>
        </authorList>
    </citation>
    <scope>NUCLEOTIDE SEQUENCE</scope>
    <source>
        <strain evidence="7">Farmed</strain>
    </source>
</reference>
<evidence type="ECO:0000256" key="4">
    <source>
        <dbReference type="PIRSR" id="PIRSR637359-2"/>
    </source>
</evidence>
<name>A0A812BZS6_ACAPH</name>